<evidence type="ECO:0000256" key="1">
    <source>
        <dbReference type="ARBA" id="ARBA00022859"/>
    </source>
</evidence>
<reference evidence="5" key="1">
    <citation type="submission" date="2025-08" db="UniProtKB">
        <authorList>
            <consortium name="Ensembl"/>
        </authorList>
    </citation>
    <scope>IDENTIFICATION</scope>
</reference>
<dbReference type="FunFam" id="2.60.40.10:FF:002426">
    <property type="entry name" value="Immunoglobulin heavy variable V15-2"/>
    <property type="match status" value="1"/>
</dbReference>
<name>A0A8D2AQK6_SCIVU</name>
<evidence type="ECO:0000256" key="2">
    <source>
        <dbReference type="ARBA" id="ARBA00023130"/>
    </source>
</evidence>
<dbReference type="SUPFAM" id="SSF48726">
    <property type="entry name" value="Immunoglobulin"/>
    <property type="match status" value="1"/>
</dbReference>
<keyword evidence="1" id="KW-0391">Immunity</keyword>
<proteinExistence type="predicted"/>
<evidence type="ECO:0000313" key="6">
    <source>
        <dbReference type="Proteomes" id="UP000694564"/>
    </source>
</evidence>
<dbReference type="InterPro" id="IPR050199">
    <property type="entry name" value="IgHV"/>
</dbReference>
<dbReference type="InterPro" id="IPR013106">
    <property type="entry name" value="Ig_V-set"/>
</dbReference>
<dbReference type="PANTHER" id="PTHR23266">
    <property type="entry name" value="IMMUNOGLOBULIN HEAVY CHAIN"/>
    <property type="match status" value="1"/>
</dbReference>
<dbReference type="GO" id="GO:0019814">
    <property type="term" value="C:immunoglobulin complex"/>
    <property type="evidence" value="ECO:0007669"/>
    <property type="project" value="UniProtKB-KW"/>
</dbReference>
<dbReference type="SMART" id="SM00406">
    <property type="entry name" value="IGv"/>
    <property type="match status" value="1"/>
</dbReference>
<protein>
    <recommendedName>
        <fullName evidence="4">Ig-like domain-containing protein</fullName>
    </recommendedName>
</protein>
<reference evidence="5" key="2">
    <citation type="submission" date="2025-09" db="UniProtKB">
        <authorList>
            <consortium name="Ensembl"/>
        </authorList>
    </citation>
    <scope>IDENTIFICATION</scope>
</reference>
<dbReference type="GeneTree" id="ENSGT01030000234536"/>
<dbReference type="Proteomes" id="UP000694564">
    <property type="component" value="Chromosome 2"/>
</dbReference>
<keyword evidence="6" id="KW-1185">Reference proteome</keyword>
<keyword evidence="3" id="KW-1280">Immunoglobulin</keyword>
<evidence type="ECO:0000259" key="4">
    <source>
        <dbReference type="PROSITE" id="PS50835"/>
    </source>
</evidence>
<organism evidence="5 6">
    <name type="scientific">Sciurus vulgaris</name>
    <name type="common">Eurasian red squirrel</name>
    <dbReference type="NCBI Taxonomy" id="55149"/>
    <lineage>
        <taxon>Eukaryota</taxon>
        <taxon>Metazoa</taxon>
        <taxon>Chordata</taxon>
        <taxon>Craniata</taxon>
        <taxon>Vertebrata</taxon>
        <taxon>Euteleostomi</taxon>
        <taxon>Mammalia</taxon>
        <taxon>Eutheria</taxon>
        <taxon>Euarchontoglires</taxon>
        <taxon>Glires</taxon>
        <taxon>Rodentia</taxon>
        <taxon>Sciuromorpha</taxon>
        <taxon>Sciuridae</taxon>
        <taxon>Sciurinae</taxon>
        <taxon>Sciurini</taxon>
        <taxon>Sciurus</taxon>
    </lineage>
</organism>
<dbReference type="AlphaFoldDB" id="A0A8D2AQK6"/>
<dbReference type="InterPro" id="IPR013783">
    <property type="entry name" value="Ig-like_fold"/>
</dbReference>
<dbReference type="InterPro" id="IPR007110">
    <property type="entry name" value="Ig-like_dom"/>
</dbReference>
<dbReference type="PROSITE" id="PS50835">
    <property type="entry name" value="IG_LIKE"/>
    <property type="match status" value="1"/>
</dbReference>
<evidence type="ECO:0000256" key="3">
    <source>
        <dbReference type="ARBA" id="ARBA00043265"/>
    </source>
</evidence>
<dbReference type="InterPro" id="IPR036179">
    <property type="entry name" value="Ig-like_dom_sf"/>
</dbReference>
<keyword evidence="2" id="KW-1064">Adaptive immunity</keyword>
<sequence length="197" mass="22153">APLGLERETHLWSNKDLGNLGLPLLVLCQVKLQEWGTGLVKPSETLSLTCAVYGFTITTSYYCWNWIRQTPGKGLEWIGCICYDGSTNYSPSLKSRASISRDTSKNQFSLQLSSLTTQDTATYYCARDTVRGPQCEPRHKPPCRAPRASRGHSAHRELRCHLQSSLGEEWMFSLHLIRVPLIPSWGIEGSYLPQIIP</sequence>
<feature type="domain" description="Ig-like" evidence="4">
    <location>
        <begin position="23"/>
        <end position="125"/>
    </location>
</feature>
<accession>A0A8D2AQK6</accession>
<evidence type="ECO:0000313" key="5">
    <source>
        <dbReference type="Ensembl" id="ENSSVLP00005003368.1"/>
    </source>
</evidence>
<dbReference type="Gene3D" id="2.60.40.10">
    <property type="entry name" value="Immunoglobulins"/>
    <property type="match status" value="1"/>
</dbReference>
<dbReference type="Pfam" id="PF07686">
    <property type="entry name" value="V-set"/>
    <property type="match status" value="1"/>
</dbReference>
<dbReference type="OrthoDB" id="9898535at2759"/>
<dbReference type="GO" id="GO:0002250">
    <property type="term" value="P:adaptive immune response"/>
    <property type="evidence" value="ECO:0007669"/>
    <property type="project" value="UniProtKB-KW"/>
</dbReference>
<dbReference type="Ensembl" id="ENSSVLT00005003695.1">
    <property type="protein sequence ID" value="ENSSVLP00005003368.1"/>
    <property type="gene ID" value="ENSSVLG00005002702.1"/>
</dbReference>
<dbReference type="GO" id="GO:0005576">
    <property type="term" value="C:extracellular region"/>
    <property type="evidence" value="ECO:0007669"/>
    <property type="project" value="UniProtKB-ARBA"/>
</dbReference>